<name>A4B9H8_9GAMM</name>
<comment type="caution">
    <text evidence="10">The sequence shown here is derived from an EMBL/GenBank/DDBJ whole genome shotgun (WGS) entry which is preliminary data.</text>
</comment>
<evidence type="ECO:0000256" key="1">
    <source>
        <dbReference type="ARBA" id="ARBA00011073"/>
    </source>
</evidence>
<dbReference type="OrthoDB" id="9790784at2"/>
<feature type="active site" description="Charge relay system" evidence="6">
    <location>
        <position position="209"/>
    </location>
</feature>
<feature type="compositionally biased region" description="Polar residues" evidence="7">
    <location>
        <begin position="453"/>
        <end position="463"/>
    </location>
</feature>
<dbReference type="InterPro" id="IPR000209">
    <property type="entry name" value="Peptidase_S8/S53_dom"/>
</dbReference>
<comment type="similarity">
    <text evidence="1 6">Belongs to the peptidase S8 family.</text>
</comment>
<dbReference type="SUPFAM" id="SSF52743">
    <property type="entry name" value="Subtilisin-like"/>
    <property type="match status" value="1"/>
</dbReference>
<dbReference type="InterPro" id="IPR022398">
    <property type="entry name" value="Peptidase_S8_His-AS"/>
</dbReference>
<evidence type="ECO:0000256" key="7">
    <source>
        <dbReference type="SAM" id="MobiDB-lite"/>
    </source>
</evidence>
<evidence type="ECO:0000256" key="3">
    <source>
        <dbReference type="ARBA" id="ARBA00022723"/>
    </source>
</evidence>
<dbReference type="Pfam" id="PF00082">
    <property type="entry name" value="Peptidase_S8"/>
    <property type="match status" value="1"/>
</dbReference>
<feature type="active site" description="Charge relay system" evidence="6">
    <location>
        <position position="365"/>
    </location>
</feature>
<evidence type="ECO:0000256" key="4">
    <source>
        <dbReference type="ARBA" id="ARBA00022801"/>
    </source>
</evidence>
<accession>A4B9H8</accession>
<feature type="domain" description="Peptidase S8/S53" evidence="8">
    <location>
        <begin position="169"/>
        <end position="413"/>
    </location>
</feature>
<dbReference type="Pfam" id="PF04151">
    <property type="entry name" value="PPC"/>
    <property type="match status" value="2"/>
</dbReference>
<feature type="domain" description="Peptidase C-terminal archaeal/bacterial" evidence="9">
    <location>
        <begin position="595"/>
        <end position="651"/>
    </location>
</feature>
<feature type="region of interest" description="Disordered" evidence="7">
    <location>
        <begin position="427"/>
        <end position="463"/>
    </location>
</feature>
<keyword evidence="4 6" id="KW-0378">Hydrolase</keyword>
<dbReference type="HOGENOM" id="CLU_011263_15_3_6"/>
<dbReference type="STRING" id="314283.MED297_20367"/>
<dbReference type="GO" id="GO:0005615">
    <property type="term" value="C:extracellular space"/>
    <property type="evidence" value="ECO:0007669"/>
    <property type="project" value="TreeGrafter"/>
</dbReference>
<dbReference type="AlphaFoldDB" id="A4B9H8"/>
<dbReference type="PROSITE" id="PS00138">
    <property type="entry name" value="SUBTILASE_SER"/>
    <property type="match status" value="1"/>
</dbReference>
<feature type="domain" description="Peptidase C-terminal archaeal/bacterial" evidence="9">
    <location>
        <begin position="473"/>
        <end position="538"/>
    </location>
</feature>
<keyword evidence="11" id="KW-1185">Reference proteome</keyword>
<evidence type="ECO:0000259" key="8">
    <source>
        <dbReference type="Pfam" id="PF00082"/>
    </source>
</evidence>
<gene>
    <name evidence="10" type="ORF">MED297_20367</name>
</gene>
<proteinExistence type="inferred from homology"/>
<dbReference type="Gene3D" id="2.60.120.380">
    <property type="match status" value="2"/>
</dbReference>
<reference evidence="10 11" key="1">
    <citation type="submission" date="2006-02" db="EMBL/GenBank/DDBJ databases">
        <authorList>
            <person name="Pinhassi J."/>
            <person name="Pedros-Alio C."/>
            <person name="Ferriera S."/>
            <person name="Johnson J."/>
            <person name="Kravitz S."/>
            <person name="Halpern A."/>
            <person name="Remington K."/>
            <person name="Beeson K."/>
            <person name="Tran B."/>
            <person name="Rogers Y.-H."/>
            <person name="Friedman R."/>
            <person name="Venter J.C."/>
        </authorList>
    </citation>
    <scope>NUCLEOTIDE SEQUENCE [LARGE SCALE GENOMIC DNA]</scope>
    <source>
        <strain evidence="10 11">MED297</strain>
    </source>
</reference>
<keyword evidence="5 6" id="KW-0720">Serine protease</keyword>
<evidence type="ECO:0000256" key="5">
    <source>
        <dbReference type="ARBA" id="ARBA00022825"/>
    </source>
</evidence>
<dbReference type="InterPro" id="IPR050131">
    <property type="entry name" value="Peptidase_S8_subtilisin-like"/>
</dbReference>
<dbReference type="Gene3D" id="3.40.50.200">
    <property type="entry name" value="Peptidase S8/S53 domain"/>
    <property type="match status" value="1"/>
</dbReference>
<evidence type="ECO:0000259" key="9">
    <source>
        <dbReference type="Pfam" id="PF04151"/>
    </source>
</evidence>
<sequence length="667" mass="71384">MAFKLSPLAFTLTTAFTLVGCNLSGLDENTQTIQEDGQTITAPEEAQRYIVTYNDAARGLSSVRRDNGEFSTRLAEQVLADQDVSSSRILKHMPSTNASVVYLTEDEVKDLQSFAGRSQSSIMAIEPDVKRRLIEPFSADEPMMLAESSPYGIAMVQADQLADTNVANQTLCIIDSGYDINHDDLQKTNVTGGNTASSAGAWNVDNNSHGTHVAGTIAAVGGNGIGVRGVIDSGNMNLHIVKVFTADGWAWGSNLVAAIQQCSDNGAKVVSMSLGGPSASNYEQNAMNNFYDNGVLMIAAAGNDGTSGLSYPASYDAVMSVAAIDRNKNKASFSQFNNQVEIAGPGVAVQSTIPGNRYSAYSGTSMATPHVSAVASLVWSYYPNCSAQTIRETMNSSAQDLGNAGRDTWYGHGLVQAVAMRNALSQQDCADGTPTDPTDPTDPTEPGLVDLSNGETVSGLSDAKSNTLPNVAYRLAVPENATDLSIQISGGNGDADLYVRHGSEPTFNSFNCRPYRWGNEEVCSVSKPESGDWYVMLHAYADYSNVTLSVSFTEPESKVERRVFEGLSGSKGDMLYSVNGDPLLVNASDDLARMVITLGRGSGDADLYVRFGEEPTRRVFDCRPFEDGNDEVCTLEGADLKAGDWYIGVQGYEDFSDVSLFIDLEKE</sequence>
<evidence type="ECO:0000256" key="2">
    <source>
        <dbReference type="ARBA" id="ARBA00022670"/>
    </source>
</evidence>
<dbReference type="PRINTS" id="PR00723">
    <property type="entry name" value="SUBTILISIN"/>
</dbReference>
<dbReference type="EMBL" id="AAOE01000001">
    <property type="protein sequence ID" value="EAR11279.1"/>
    <property type="molecule type" value="Genomic_DNA"/>
</dbReference>
<evidence type="ECO:0000313" key="10">
    <source>
        <dbReference type="EMBL" id="EAR11279.1"/>
    </source>
</evidence>
<protein>
    <submittedName>
        <fullName evidence="10">Serine protease</fullName>
    </submittedName>
</protein>
<dbReference type="InterPro" id="IPR034202">
    <property type="entry name" value="Subtilisin_Carlsberg-like"/>
</dbReference>
<dbReference type="PROSITE" id="PS51257">
    <property type="entry name" value="PROKAR_LIPOPROTEIN"/>
    <property type="match status" value="1"/>
</dbReference>
<dbReference type="InterPro" id="IPR007280">
    <property type="entry name" value="Peptidase_C_arc/bac"/>
</dbReference>
<dbReference type="RefSeq" id="WP_008044822.1">
    <property type="nucleotide sequence ID" value="NZ_CH724151.1"/>
</dbReference>
<evidence type="ECO:0000256" key="6">
    <source>
        <dbReference type="PROSITE-ProRule" id="PRU01240"/>
    </source>
</evidence>
<dbReference type="GO" id="GO:0006508">
    <property type="term" value="P:proteolysis"/>
    <property type="evidence" value="ECO:0007669"/>
    <property type="project" value="UniProtKB-KW"/>
</dbReference>
<dbReference type="GO" id="GO:0046872">
    <property type="term" value="F:metal ion binding"/>
    <property type="evidence" value="ECO:0007669"/>
    <property type="project" value="UniProtKB-KW"/>
</dbReference>
<keyword evidence="2 6" id="KW-0645">Protease</keyword>
<dbReference type="PANTHER" id="PTHR43806">
    <property type="entry name" value="PEPTIDASE S8"/>
    <property type="match status" value="1"/>
</dbReference>
<dbReference type="PANTHER" id="PTHR43806:SF11">
    <property type="entry name" value="CEREVISIN-RELATED"/>
    <property type="match status" value="1"/>
</dbReference>
<keyword evidence="3" id="KW-0479">Metal-binding</keyword>
<dbReference type="Proteomes" id="UP000005953">
    <property type="component" value="Unassembled WGS sequence"/>
</dbReference>
<dbReference type="InterPro" id="IPR036852">
    <property type="entry name" value="Peptidase_S8/S53_dom_sf"/>
</dbReference>
<dbReference type="PROSITE" id="PS00137">
    <property type="entry name" value="SUBTILASE_HIS"/>
    <property type="match status" value="1"/>
</dbReference>
<feature type="active site" description="Charge relay system" evidence="6">
    <location>
        <position position="175"/>
    </location>
</feature>
<dbReference type="GO" id="GO:0004252">
    <property type="term" value="F:serine-type endopeptidase activity"/>
    <property type="evidence" value="ECO:0007669"/>
    <property type="project" value="UniProtKB-UniRule"/>
</dbReference>
<dbReference type="InterPro" id="IPR023828">
    <property type="entry name" value="Peptidase_S8_Ser-AS"/>
</dbReference>
<evidence type="ECO:0000313" key="11">
    <source>
        <dbReference type="Proteomes" id="UP000005953"/>
    </source>
</evidence>
<dbReference type="PROSITE" id="PS51892">
    <property type="entry name" value="SUBTILASE"/>
    <property type="match status" value="1"/>
</dbReference>
<dbReference type="CDD" id="cd07477">
    <property type="entry name" value="Peptidases_S8_Subtilisin_subset"/>
    <property type="match status" value="1"/>
</dbReference>
<organism evidence="10 11">
    <name type="scientific">Reinekea blandensis MED297</name>
    <dbReference type="NCBI Taxonomy" id="314283"/>
    <lineage>
        <taxon>Bacteria</taxon>
        <taxon>Pseudomonadati</taxon>
        <taxon>Pseudomonadota</taxon>
        <taxon>Gammaproteobacteria</taxon>
        <taxon>Oceanospirillales</taxon>
        <taxon>Saccharospirillaceae</taxon>
        <taxon>Reinekea</taxon>
    </lineage>
</organism>
<dbReference type="InterPro" id="IPR015500">
    <property type="entry name" value="Peptidase_S8_subtilisin-rel"/>
</dbReference>